<evidence type="ECO:0000313" key="2">
    <source>
        <dbReference type="Proteomes" id="UP001159363"/>
    </source>
</evidence>
<keyword evidence="2" id="KW-1185">Reference proteome</keyword>
<comment type="caution">
    <text evidence="1">The sequence shown here is derived from an EMBL/GenBank/DDBJ whole genome shotgun (WGS) entry which is preliminary data.</text>
</comment>
<organism evidence="1 2">
    <name type="scientific">Dryococelus australis</name>
    <dbReference type="NCBI Taxonomy" id="614101"/>
    <lineage>
        <taxon>Eukaryota</taxon>
        <taxon>Metazoa</taxon>
        <taxon>Ecdysozoa</taxon>
        <taxon>Arthropoda</taxon>
        <taxon>Hexapoda</taxon>
        <taxon>Insecta</taxon>
        <taxon>Pterygota</taxon>
        <taxon>Neoptera</taxon>
        <taxon>Polyneoptera</taxon>
        <taxon>Phasmatodea</taxon>
        <taxon>Verophasmatodea</taxon>
        <taxon>Anareolatae</taxon>
        <taxon>Phasmatidae</taxon>
        <taxon>Eurycanthinae</taxon>
        <taxon>Dryococelus</taxon>
    </lineage>
</organism>
<evidence type="ECO:0000313" key="1">
    <source>
        <dbReference type="EMBL" id="KAJ8892288.1"/>
    </source>
</evidence>
<gene>
    <name evidence="1" type="ORF">PR048_004868</name>
</gene>
<protein>
    <submittedName>
        <fullName evidence="1">Uncharacterized protein</fullName>
    </submittedName>
</protein>
<sequence length="118" mass="13675">MYKLYTDTCDTTFSQFIFRRTFNKISICLSSSTCCYLYEELHLRKVESAKTSMNTGALLGTPNSDVMTIAFDFTKRLLNPSTIRGNCEHTVLGFVSYIHMMLSYMFEKSLKHQEVPRK</sequence>
<dbReference type="Proteomes" id="UP001159363">
    <property type="component" value="Chromosome 2"/>
</dbReference>
<name>A0ABQ9I6M3_9NEOP</name>
<proteinExistence type="predicted"/>
<dbReference type="EMBL" id="JARBHB010000002">
    <property type="protein sequence ID" value="KAJ8892288.1"/>
    <property type="molecule type" value="Genomic_DNA"/>
</dbReference>
<accession>A0ABQ9I6M3</accession>
<reference evidence="1 2" key="1">
    <citation type="submission" date="2023-02" db="EMBL/GenBank/DDBJ databases">
        <title>LHISI_Scaffold_Assembly.</title>
        <authorList>
            <person name="Stuart O.P."/>
            <person name="Cleave R."/>
            <person name="Magrath M.J.L."/>
            <person name="Mikheyev A.S."/>
        </authorList>
    </citation>
    <scope>NUCLEOTIDE SEQUENCE [LARGE SCALE GENOMIC DNA]</scope>
    <source>
        <strain evidence="1">Daus_M_001</strain>
        <tissue evidence="1">Leg muscle</tissue>
    </source>
</reference>